<dbReference type="GO" id="GO:0034272">
    <property type="term" value="C:phosphatidylinositol 3-kinase complex, class III, type II"/>
    <property type="evidence" value="ECO:0007669"/>
    <property type="project" value="TreeGrafter"/>
</dbReference>
<evidence type="ECO:0000259" key="8">
    <source>
        <dbReference type="PROSITE" id="PS50290"/>
    </source>
</evidence>
<dbReference type="GO" id="GO:0005768">
    <property type="term" value="C:endosome"/>
    <property type="evidence" value="ECO:0007669"/>
    <property type="project" value="TreeGrafter"/>
</dbReference>
<organism evidence="10 11">
    <name type="scientific">Boothiomyces macroporosus</name>
    <dbReference type="NCBI Taxonomy" id="261099"/>
    <lineage>
        <taxon>Eukaryota</taxon>
        <taxon>Fungi</taxon>
        <taxon>Fungi incertae sedis</taxon>
        <taxon>Chytridiomycota</taxon>
        <taxon>Chytridiomycota incertae sedis</taxon>
        <taxon>Chytridiomycetes</taxon>
        <taxon>Rhizophydiales</taxon>
        <taxon>Terramycetaceae</taxon>
        <taxon>Boothiomyces</taxon>
    </lineage>
</organism>
<proteinExistence type="inferred from homology"/>
<dbReference type="EC" id="2.7.1.137" evidence="7"/>
<dbReference type="GO" id="GO:0006897">
    <property type="term" value="P:endocytosis"/>
    <property type="evidence" value="ECO:0007669"/>
    <property type="project" value="TreeGrafter"/>
</dbReference>
<dbReference type="Gene3D" id="1.25.40.70">
    <property type="entry name" value="Phosphatidylinositol 3-kinase, accessory domain (PIK)"/>
    <property type="match status" value="1"/>
</dbReference>
<dbReference type="PROSITE" id="PS50290">
    <property type="entry name" value="PI3_4_KINASE_3"/>
    <property type="match status" value="1"/>
</dbReference>
<dbReference type="InterPro" id="IPR000403">
    <property type="entry name" value="PI3/4_kinase_cat_dom"/>
</dbReference>
<evidence type="ECO:0000256" key="6">
    <source>
        <dbReference type="ARBA" id="ARBA00023985"/>
    </source>
</evidence>
<dbReference type="InterPro" id="IPR036940">
    <property type="entry name" value="PI3/4_kinase_cat_sf"/>
</dbReference>
<dbReference type="InterPro" id="IPR015433">
    <property type="entry name" value="PI3/4_kinase"/>
</dbReference>
<dbReference type="InterPro" id="IPR008290">
    <property type="entry name" value="PI3K_Vps34"/>
</dbReference>
<sequence length="697" mass="80817">MQETDFSYCLTSELSLNLKFKIIDLKVYDAYKPRQGIQVAFIDFNLFGDNKTLKKELHRLVLQTDFQIPKTTVDEKEVKRFDHLMRKYNQGDIQRAWLDNYTLPKIKEYQNQYTKPSLFIYLPVFDFPIVYNEKEYTNVSLRDLDSPLVCFDFEFDNPIESKHRKLNRSHRTNLDKELKPNAKQRDELNKILRYPPTQTLMDDEKDLVWKFRYYLTKDKKALTKFLKCVIWSDAIETKLAVDILSSWVSVDIEDALELLSPAFTNKNVRSFAVSQLERTSDDELQMYLLQLVQALKFEHSESPLTAFLIERSVLNSVLGNYFHWYLMVECEDKVYGRMFAKVAYQFLSKLIQTPDGVNKRDNLRRQGELISSLTQLSKELRASKEPRPKKVEKLRSFISDPRNGLLSFPPISLPLDPSIQITGLIPEKSNMFKSALLPFYLTFTCLDGQEYPIMFKTGDDLRQDQLVVQIFSLMDRLLRKENLDLKLMPYKVLATGIDNGMIQFVPSKAIASILSENNNSLIPYLSDSLSNVIEKPTMDSGYCVMTYLLGIGDRHLDNLLLTHSGNLFHIDFGFILGRDPKPFPPPMKICKEMVDVMGGANSNNYQTFKSFSFIAFNSLRKNANLILNLFSLMVDANIPDISIEPDKTVSKVQERFRLDLSDEEGIQYFNGLINESIGAYFPQVMEQLHKVVQLFRS</sequence>
<dbReference type="PIRSF" id="PIRSF000587">
    <property type="entry name" value="PI3K_Vps34"/>
    <property type="match status" value="1"/>
</dbReference>
<dbReference type="Gene3D" id="1.10.1070.11">
    <property type="entry name" value="Phosphatidylinositol 3-/4-kinase, catalytic domain"/>
    <property type="match status" value="1"/>
</dbReference>
<dbReference type="Proteomes" id="UP001210925">
    <property type="component" value="Unassembled WGS sequence"/>
</dbReference>
<dbReference type="PANTHER" id="PTHR10048">
    <property type="entry name" value="PHOSPHATIDYLINOSITOL KINASE"/>
    <property type="match status" value="1"/>
</dbReference>
<keyword evidence="5 7" id="KW-0067">ATP-binding</keyword>
<dbReference type="InterPro" id="IPR011009">
    <property type="entry name" value="Kinase-like_dom_sf"/>
</dbReference>
<dbReference type="PROSITE" id="PS00915">
    <property type="entry name" value="PI3_4_KINASE_1"/>
    <property type="match status" value="1"/>
</dbReference>
<evidence type="ECO:0000256" key="1">
    <source>
        <dbReference type="ARBA" id="ARBA00006209"/>
    </source>
</evidence>
<dbReference type="Pfam" id="PF00454">
    <property type="entry name" value="PI3_PI4_kinase"/>
    <property type="match status" value="2"/>
</dbReference>
<evidence type="ECO:0000256" key="7">
    <source>
        <dbReference type="PIRNR" id="PIRNR000587"/>
    </source>
</evidence>
<dbReference type="GO" id="GO:0048015">
    <property type="term" value="P:phosphatidylinositol-mediated signaling"/>
    <property type="evidence" value="ECO:0007669"/>
    <property type="project" value="TreeGrafter"/>
</dbReference>
<dbReference type="SMART" id="SM00146">
    <property type="entry name" value="PI3Kc"/>
    <property type="match status" value="1"/>
</dbReference>
<feature type="domain" description="PIK helical" evidence="9">
    <location>
        <begin position="175"/>
        <end position="349"/>
    </location>
</feature>
<feature type="domain" description="PI3K/PI4K catalytic" evidence="8">
    <location>
        <begin position="425"/>
        <end position="681"/>
    </location>
</feature>
<evidence type="ECO:0000256" key="2">
    <source>
        <dbReference type="ARBA" id="ARBA00022679"/>
    </source>
</evidence>
<accession>A0AAD5Y8F6</accession>
<evidence type="ECO:0000256" key="5">
    <source>
        <dbReference type="ARBA" id="ARBA00022840"/>
    </source>
</evidence>
<dbReference type="InterPro" id="IPR001263">
    <property type="entry name" value="PI3K_accessory_dom"/>
</dbReference>
<dbReference type="InterPro" id="IPR016024">
    <property type="entry name" value="ARM-type_fold"/>
</dbReference>
<dbReference type="GO" id="GO:0005524">
    <property type="term" value="F:ATP binding"/>
    <property type="evidence" value="ECO:0007669"/>
    <property type="project" value="UniProtKB-UniRule"/>
</dbReference>
<comment type="similarity">
    <text evidence="1">Belongs to the PI3/PI4-kinase family. Type III PI4K subfamily.</text>
</comment>
<keyword evidence="11" id="KW-1185">Reference proteome</keyword>
<dbReference type="GO" id="GO:0034271">
    <property type="term" value="C:phosphatidylinositol 3-kinase complex, class III, type I"/>
    <property type="evidence" value="ECO:0007669"/>
    <property type="project" value="TreeGrafter"/>
</dbReference>
<dbReference type="CDD" id="cd00896">
    <property type="entry name" value="PI3Kc_III"/>
    <property type="match status" value="1"/>
</dbReference>
<keyword evidence="2 7" id="KW-0808">Transferase</keyword>
<keyword evidence="3 7" id="KW-0547">Nucleotide-binding</keyword>
<dbReference type="GO" id="GO:0000407">
    <property type="term" value="C:phagophore assembly site"/>
    <property type="evidence" value="ECO:0007669"/>
    <property type="project" value="TreeGrafter"/>
</dbReference>
<gene>
    <name evidence="10" type="primary">VPS34</name>
    <name evidence="10" type="ORF">HK103_004489</name>
</gene>
<evidence type="ECO:0000256" key="3">
    <source>
        <dbReference type="ARBA" id="ARBA00022741"/>
    </source>
</evidence>
<dbReference type="SUPFAM" id="SSF56112">
    <property type="entry name" value="Protein kinase-like (PK-like)"/>
    <property type="match status" value="1"/>
</dbReference>
<dbReference type="EMBL" id="JADGKB010000037">
    <property type="protein sequence ID" value="KAJ3257580.1"/>
    <property type="molecule type" value="Genomic_DNA"/>
</dbReference>
<dbReference type="InterPro" id="IPR057756">
    <property type="entry name" value="PI3-kinase_type3/VPS34_cat"/>
</dbReference>
<dbReference type="GO" id="GO:0000045">
    <property type="term" value="P:autophagosome assembly"/>
    <property type="evidence" value="ECO:0007669"/>
    <property type="project" value="TreeGrafter"/>
</dbReference>
<dbReference type="PROSITE" id="PS51545">
    <property type="entry name" value="PIK_HELICAL"/>
    <property type="match status" value="1"/>
</dbReference>
<dbReference type="CDD" id="cd00870">
    <property type="entry name" value="PI3Ka_III"/>
    <property type="match status" value="1"/>
</dbReference>
<dbReference type="FunFam" id="1.10.1070.11:FF:000002">
    <property type="entry name" value="Phosphatidylinositol 3-kinase catalytic subunit type 3"/>
    <property type="match status" value="1"/>
</dbReference>
<evidence type="ECO:0000313" key="11">
    <source>
        <dbReference type="Proteomes" id="UP001210925"/>
    </source>
</evidence>
<dbReference type="GO" id="GO:0016303">
    <property type="term" value="F:1-phosphatidylinositol-3-kinase activity"/>
    <property type="evidence" value="ECO:0007669"/>
    <property type="project" value="UniProtKB-UniRule"/>
</dbReference>
<keyword evidence="4 7" id="KW-0418">Kinase</keyword>
<name>A0AAD5Y8F6_9FUNG</name>
<evidence type="ECO:0000256" key="4">
    <source>
        <dbReference type="ARBA" id="ARBA00022777"/>
    </source>
</evidence>
<dbReference type="GO" id="GO:0005777">
    <property type="term" value="C:peroxisome"/>
    <property type="evidence" value="ECO:0007669"/>
    <property type="project" value="TreeGrafter"/>
</dbReference>
<evidence type="ECO:0000259" key="9">
    <source>
        <dbReference type="PROSITE" id="PS51545"/>
    </source>
</evidence>
<dbReference type="InterPro" id="IPR042236">
    <property type="entry name" value="PI3K_accessory_sf"/>
</dbReference>
<dbReference type="AlphaFoldDB" id="A0AAD5Y8F6"/>
<protein>
    <recommendedName>
        <fullName evidence="7">Phosphatidylinositol 3-kinase VPS34</fullName>
        <ecNumber evidence="7">2.7.1.137</ecNumber>
    </recommendedName>
</protein>
<dbReference type="FunFam" id="3.30.1010.10:FF:000002">
    <property type="entry name" value="Phosphatidylinositol 3-kinase catalytic subunit type 3"/>
    <property type="match status" value="1"/>
</dbReference>
<dbReference type="SMART" id="SM00145">
    <property type="entry name" value="PI3Ka"/>
    <property type="match status" value="1"/>
</dbReference>
<reference evidence="10" key="1">
    <citation type="submission" date="2020-05" db="EMBL/GenBank/DDBJ databases">
        <title>Phylogenomic resolution of chytrid fungi.</title>
        <authorList>
            <person name="Stajich J.E."/>
            <person name="Amses K."/>
            <person name="Simmons R."/>
            <person name="Seto K."/>
            <person name="Myers J."/>
            <person name="Bonds A."/>
            <person name="Quandt C.A."/>
            <person name="Barry K."/>
            <person name="Liu P."/>
            <person name="Grigoriev I."/>
            <person name="Longcore J.E."/>
            <person name="James T.Y."/>
        </authorList>
    </citation>
    <scope>NUCLEOTIDE SEQUENCE</scope>
    <source>
        <strain evidence="10">PLAUS21</strain>
    </source>
</reference>
<comment type="caution">
    <text evidence="10">The sequence shown here is derived from an EMBL/GenBank/DDBJ whole genome shotgun (WGS) entry which is preliminary data.</text>
</comment>
<evidence type="ECO:0000313" key="10">
    <source>
        <dbReference type="EMBL" id="KAJ3257580.1"/>
    </source>
</evidence>
<dbReference type="Gene3D" id="3.30.1010.10">
    <property type="entry name" value="Phosphatidylinositol 3-kinase Catalytic Subunit, Chain A, domain 4"/>
    <property type="match status" value="1"/>
</dbReference>
<dbReference type="Pfam" id="PF00613">
    <property type="entry name" value="PI3Ka"/>
    <property type="match status" value="1"/>
</dbReference>
<comment type="catalytic activity">
    <reaction evidence="6">
        <text>a 1,2-diacyl-sn-glycero-3-phospho-(1D-myo-inositol) + ATP = a 1,2-diacyl-sn-glycero-3-phospho-(1D-myo-inositol-3-phosphate) + ADP + H(+)</text>
        <dbReference type="Rhea" id="RHEA:12709"/>
        <dbReference type="ChEBI" id="CHEBI:15378"/>
        <dbReference type="ChEBI" id="CHEBI:30616"/>
        <dbReference type="ChEBI" id="CHEBI:57880"/>
        <dbReference type="ChEBI" id="CHEBI:58088"/>
        <dbReference type="ChEBI" id="CHEBI:456216"/>
        <dbReference type="EC" id="2.7.1.137"/>
    </reaction>
    <physiologicalReaction direction="left-to-right" evidence="6">
        <dbReference type="Rhea" id="RHEA:12710"/>
    </physiologicalReaction>
</comment>
<dbReference type="InterPro" id="IPR018936">
    <property type="entry name" value="PI3/4_kinase_CS"/>
</dbReference>
<dbReference type="PANTHER" id="PTHR10048:SF7">
    <property type="entry name" value="PHOSPHATIDYLINOSITOL 3-KINASE CATALYTIC SUBUNIT TYPE 3"/>
    <property type="match status" value="1"/>
</dbReference>
<dbReference type="SUPFAM" id="SSF48371">
    <property type="entry name" value="ARM repeat"/>
    <property type="match status" value="1"/>
</dbReference>